<dbReference type="GO" id="GO:0016491">
    <property type="term" value="F:oxidoreductase activity"/>
    <property type="evidence" value="ECO:0007669"/>
    <property type="project" value="UniProtKB-ARBA"/>
</dbReference>
<dbReference type="PROSITE" id="PS51379">
    <property type="entry name" value="4FE4S_FER_2"/>
    <property type="match status" value="2"/>
</dbReference>
<dbReference type="CDD" id="cd23947">
    <property type="entry name" value="PAPS_reductase-like_YbdN"/>
    <property type="match status" value="1"/>
</dbReference>
<dbReference type="InterPro" id="IPR050128">
    <property type="entry name" value="Sulfate_adenylyltrnsfr_sub2"/>
</dbReference>
<dbReference type="eggNOG" id="arCOG00958">
    <property type="taxonomic scope" value="Archaea"/>
</dbReference>
<gene>
    <name evidence="2" type="ORF">P186_0226</name>
</gene>
<dbReference type="Gene3D" id="3.30.70.20">
    <property type="match status" value="1"/>
</dbReference>
<protein>
    <submittedName>
        <fullName evidence="2">Phosphoadenosine phosphosulfate reductase</fullName>
    </submittedName>
</protein>
<dbReference type="Pfam" id="PF12838">
    <property type="entry name" value="Fer4_7"/>
    <property type="match status" value="1"/>
</dbReference>
<dbReference type="InterPro" id="IPR017900">
    <property type="entry name" value="4Fe4S_Fe_S_CS"/>
</dbReference>
<dbReference type="PANTHER" id="PTHR43196">
    <property type="entry name" value="SULFATE ADENYLYLTRANSFERASE SUBUNIT 2"/>
    <property type="match status" value="1"/>
</dbReference>
<feature type="domain" description="4Fe-4S ferredoxin-type" evidence="1">
    <location>
        <begin position="612"/>
        <end position="642"/>
    </location>
</feature>
<dbReference type="SUPFAM" id="SSF54862">
    <property type="entry name" value="4Fe-4S ferredoxins"/>
    <property type="match status" value="1"/>
</dbReference>
<dbReference type="InterPro" id="IPR017896">
    <property type="entry name" value="4Fe4S_Fe-S-bd"/>
</dbReference>
<dbReference type="eggNOG" id="arCOG00073">
    <property type="taxonomic scope" value="Archaea"/>
</dbReference>
<dbReference type="PROSITE" id="PS00198">
    <property type="entry name" value="4FE4S_FER_1"/>
    <property type="match status" value="1"/>
</dbReference>
<dbReference type="AlphaFoldDB" id="G7VF71"/>
<dbReference type="Gene3D" id="3.40.50.620">
    <property type="entry name" value="HUPs"/>
    <property type="match status" value="1"/>
</dbReference>
<keyword evidence="3" id="KW-1185">Reference proteome</keyword>
<proteinExistence type="predicted"/>
<feature type="domain" description="4Fe-4S ferredoxin-type" evidence="1">
    <location>
        <begin position="581"/>
        <end position="610"/>
    </location>
</feature>
<dbReference type="STRING" id="1104324.P186_0226"/>
<evidence type="ECO:0000259" key="1">
    <source>
        <dbReference type="PROSITE" id="PS51379"/>
    </source>
</evidence>
<dbReference type="Proteomes" id="UP000005867">
    <property type="component" value="Chromosome"/>
</dbReference>
<accession>G7VF71</accession>
<dbReference type="InterPro" id="IPR014729">
    <property type="entry name" value="Rossmann-like_a/b/a_fold"/>
</dbReference>
<reference evidence="2 3" key="1">
    <citation type="journal article" date="2012" name="J. Bacteriol.">
        <title>Complete genome sequence of strain 1860, a crenarchaeon of the genus pyrobaculum able to grow with various electron acceptors.</title>
        <authorList>
            <person name="Mardanov A.V."/>
            <person name="Gumerov V.M."/>
            <person name="Slobodkina G.B."/>
            <person name="Beletsky A.V."/>
            <person name="Bonch-Osmolovskaya E.A."/>
            <person name="Ravin N.V."/>
            <person name="Skryabin K.G."/>
        </authorList>
    </citation>
    <scope>NUCLEOTIDE SEQUENCE [LARGE SCALE GENOMIC DNA]</scope>
    <source>
        <strain evidence="2 3">1860</strain>
    </source>
</reference>
<organism evidence="2 3">
    <name type="scientific">Pyrobaculum ferrireducens</name>
    <dbReference type="NCBI Taxonomy" id="1104324"/>
    <lineage>
        <taxon>Archaea</taxon>
        <taxon>Thermoproteota</taxon>
        <taxon>Thermoprotei</taxon>
        <taxon>Thermoproteales</taxon>
        <taxon>Thermoproteaceae</taxon>
        <taxon>Pyrobaculum</taxon>
    </lineage>
</organism>
<dbReference type="BioCyc" id="PSP1104324:GJSN-219-MONOMER"/>
<dbReference type="KEGG" id="pyr:P186_0226"/>
<evidence type="ECO:0000313" key="2">
    <source>
        <dbReference type="EMBL" id="AET31687.1"/>
    </source>
</evidence>
<dbReference type="PANTHER" id="PTHR43196:SF2">
    <property type="entry name" value="PHOSPHOADENOSINE PHOSPHOSULFATE REDUCTASE"/>
    <property type="match status" value="1"/>
</dbReference>
<name>G7VF71_9CREN</name>
<dbReference type="HOGENOM" id="CLU_026622_0_0_2"/>
<dbReference type="EMBL" id="CP003098">
    <property type="protein sequence ID" value="AET31687.1"/>
    <property type="molecule type" value="Genomic_DNA"/>
</dbReference>
<dbReference type="Pfam" id="PF01507">
    <property type="entry name" value="PAPS_reduct"/>
    <property type="match status" value="1"/>
</dbReference>
<dbReference type="InterPro" id="IPR002500">
    <property type="entry name" value="PAPS_reduct_dom"/>
</dbReference>
<dbReference type="SUPFAM" id="SSF52402">
    <property type="entry name" value="Adenine nucleotide alpha hydrolases-like"/>
    <property type="match status" value="1"/>
</dbReference>
<sequence length="643" mass="72293">MLALSQSGVEDLDPSFPWCINGEIHLFINLRHVYRVAIKLNLYSSYLQVPLWWCEDLNIPVLDPKRAADRCNGFIEVRLTQPADPRPAFPADIAITREAVANELGDWELAEVLVPGDEVVLLNKIPGYADQADEVVVRGRLIGHRFYDVLEGRWRFRPLYEGVATALDMRRGYWAVVDMADLPEGYDIHPERVVEGRLPEEKFRHVAVATADGRTHGVAKLFRGRRLHVVKSWRARKPLPPGRPSSLAEAAEFNREYIEAKAAEAVEFIKSVAAKYRKPVVVSYSGGKDSLVALDLTARSGVAFLIYFNDTGLEPPETYENLKVVAERYGVEVVTGSAGTRFWEAMERFGPPARDYRWCCKVIKLGPTAEALKSRFPEGYISVVGQRGAESLQRARLPRVSPSRWAAGSIVAAPLQDWTALEVWLYIFLHKLPYNKAYEKGFDRLGCVVCPANELAELELVKRSYPEVYDKMEKALRRQYSEEEIRWGLWRWRGRVPGDMARWVKNYEGKPLPVRIEGGGGALKIHIDGEPNMETLGELLKMMGRVEGTAVHTKKGVVKLERLGRLWLIHGVDRKTALDAAGLLVRSAICGDCDLCVRWCPTGALRRTGPGRSFKVDESKCIGCLMCSAACPAAQYLVYRNEA</sequence>
<evidence type="ECO:0000313" key="3">
    <source>
        <dbReference type="Proteomes" id="UP000005867"/>
    </source>
</evidence>